<accession>A0A5E6MJN0</accession>
<dbReference type="AlphaFoldDB" id="A0A5E6MJN0"/>
<dbReference type="EMBL" id="CABFVA020000027">
    <property type="protein sequence ID" value="VVM05722.1"/>
    <property type="molecule type" value="Genomic_DNA"/>
</dbReference>
<evidence type="ECO:0008006" key="3">
    <source>
        <dbReference type="Google" id="ProtNLM"/>
    </source>
</evidence>
<name>A0A5E6MJN0_9BACT</name>
<dbReference type="Pfam" id="PF05402">
    <property type="entry name" value="PqqD"/>
    <property type="match status" value="1"/>
</dbReference>
<evidence type="ECO:0000313" key="1">
    <source>
        <dbReference type="EMBL" id="VVM05722.1"/>
    </source>
</evidence>
<sequence>MSSLPSPPVTTPRYRIRESVLHTRLETESVLLDLDSGRYFSLNSVGSRIWDRLAEGPRTIDDLLFEITKEYEVSPEQAEPDLLALLQELVRHKLLEPTDS</sequence>
<organism evidence="1 2">
    <name type="scientific">Methylacidimicrobium tartarophylax</name>
    <dbReference type="NCBI Taxonomy" id="1041768"/>
    <lineage>
        <taxon>Bacteria</taxon>
        <taxon>Pseudomonadati</taxon>
        <taxon>Verrucomicrobiota</taxon>
        <taxon>Methylacidimicrobium</taxon>
    </lineage>
</organism>
<dbReference type="Proteomes" id="UP000334923">
    <property type="component" value="Unassembled WGS sequence"/>
</dbReference>
<dbReference type="InterPro" id="IPR041881">
    <property type="entry name" value="PqqD_sf"/>
</dbReference>
<dbReference type="Gene3D" id="1.10.10.1150">
    <property type="entry name" value="Coenzyme PQQ synthesis protein D (PqqD)"/>
    <property type="match status" value="1"/>
</dbReference>
<proteinExistence type="predicted"/>
<dbReference type="InterPro" id="IPR008792">
    <property type="entry name" value="PQQD"/>
</dbReference>
<evidence type="ECO:0000313" key="2">
    <source>
        <dbReference type="Proteomes" id="UP000334923"/>
    </source>
</evidence>
<gene>
    <name evidence="1" type="ORF">MAMT_00760</name>
</gene>
<keyword evidence="2" id="KW-1185">Reference proteome</keyword>
<reference evidence="1 2" key="1">
    <citation type="submission" date="2019-09" db="EMBL/GenBank/DDBJ databases">
        <authorList>
            <person name="Cremers G."/>
        </authorList>
    </citation>
    <scope>NUCLEOTIDE SEQUENCE [LARGE SCALE GENOMIC DNA]</scope>
    <source>
        <strain evidence="1">4A</strain>
    </source>
</reference>
<dbReference type="OrthoDB" id="1495225at2"/>
<dbReference type="RefSeq" id="WP_142659683.1">
    <property type="nucleotide sequence ID" value="NZ_CABFVA020000027.1"/>
</dbReference>
<protein>
    <recommendedName>
        <fullName evidence="3">Coenzyme PQQ synthesis protein D</fullName>
    </recommendedName>
</protein>